<feature type="compositionally biased region" description="Polar residues" evidence="1">
    <location>
        <begin position="85"/>
        <end position="98"/>
    </location>
</feature>
<dbReference type="AlphaFoldDB" id="A0A1H7HXV1"/>
<feature type="region of interest" description="Disordered" evidence="1">
    <location>
        <begin position="376"/>
        <end position="395"/>
    </location>
</feature>
<feature type="compositionally biased region" description="Low complexity" evidence="1">
    <location>
        <begin position="14"/>
        <end position="29"/>
    </location>
</feature>
<gene>
    <name evidence="2" type="ORF">SAMN05444354_101852</name>
</gene>
<organism evidence="2 3">
    <name type="scientific">Stigmatella aurantiaca</name>
    <dbReference type="NCBI Taxonomy" id="41"/>
    <lineage>
        <taxon>Bacteria</taxon>
        <taxon>Pseudomonadati</taxon>
        <taxon>Myxococcota</taxon>
        <taxon>Myxococcia</taxon>
        <taxon>Myxococcales</taxon>
        <taxon>Cystobacterineae</taxon>
        <taxon>Archangiaceae</taxon>
        <taxon>Stigmatella</taxon>
    </lineage>
</organism>
<evidence type="ECO:0000256" key="1">
    <source>
        <dbReference type="SAM" id="MobiDB-lite"/>
    </source>
</evidence>
<name>A0A1H7HXV1_STIAU</name>
<reference evidence="3" key="1">
    <citation type="submission" date="2016-10" db="EMBL/GenBank/DDBJ databases">
        <authorList>
            <person name="Varghese N."/>
            <person name="Submissions S."/>
        </authorList>
    </citation>
    <scope>NUCLEOTIDE SEQUENCE [LARGE SCALE GENOMIC DNA]</scope>
    <source>
        <strain evidence="3">DSM 17044</strain>
    </source>
</reference>
<proteinExistence type="predicted"/>
<protein>
    <submittedName>
        <fullName evidence="2">Uncharacterized protein</fullName>
    </submittedName>
</protein>
<evidence type="ECO:0000313" key="3">
    <source>
        <dbReference type="Proteomes" id="UP000182719"/>
    </source>
</evidence>
<dbReference type="EMBL" id="FOAP01000001">
    <property type="protein sequence ID" value="SEK54978.1"/>
    <property type="molecule type" value="Genomic_DNA"/>
</dbReference>
<keyword evidence="3" id="KW-1185">Reference proteome</keyword>
<feature type="region of interest" description="Disordered" evidence="1">
    <location>
        <begin position="1"/>
        <end position="109"/>
    </location>
</feature>
<feature type="compositionally biased region" description="Low complexity" evidence="1">
    <location>
        <begin position="65"/>
        <end position="82"/>
    </location>
</feature>
<sequence>MGIGSIGGPKSNHGAVSRSAGRGTASASTNTQKTMAPGHRPTVSQKGTSSPRAAATNFHQDVFEPSPRSPASASAVRASAPAQKQAAQGASMNNSQLGQRERAEAVLRQAPRGSVGAAIRPMMEEAIRRLGLLGDANVAAGSIGDFYERNRELLYRPATDKNIEKFARRETKHLRNERDWLAWAAGYLLSAQDRARFIKEERDKLLGASRSPHMKFDRFDAMFNQPPPGSRFGFGPHGTPIRGFGSQGGFPTFGIGSSGLTSFGLNGFNMGLSPSSIGVGSIGSSGLTSFGLNGFNMGLSPSSIGVGSIGSSGLTSFGLGGFSTGTSTSSTGIGSIGSSGFGLGGFSTGTSTSSTGIGSIGSSGFTSFGLGGFSTGTNTSSGGSPSTGGFNGSGK</sequence>
<accession>A0A1H7HXV1</accession>
<feature type="compositionally biased region" description="Gly residues" evidence="1">
    <location>
        <begin position="385"/>
        <end position="395"/>
    </location>
</feature>
<evidence type="ECO:0000313" key="2">
    <source>
        <dbReference type="EMBL" id="SEK54978.1"/>
    </source>
</evidence>
<feature type="compositionally biased region" description="Polar residues" evidence="1">
    <location>
        <begin position="42"/>
        <end position="51"/>
    </location>
</feature>
<dbReference type="Proteomes" id="UP000182719">
    <property type="component" value="Unassembled WGS sequence"/>
</dbReference>